<feature type="region of interest" description="Disordered" evidence="1">
    <location>
        <begin position="236"/>
        <end position="423"/>
    </location>
</feature>
<evidence type="ECO:0000313" key="2">
    <source>
        <dbReference type="EMBL" id="UMM20125.1"/>
    </source>
</evidence>
<keyword evidence="3" id="KW-1185">Reference proteome</keyword>
<feature type="compositionally biased region" description="Acidic residues" evidence="1">
    <location>
        <begin position="322"/>
        <end position="347"/>
    </location>
</feature>
<sequence length="802" mass="90005">MESQFGKVVPMTEEEQLKFVVDVANHAKGILPPPPAPEVDPITYVMILASQLPSDELKKPIINLPIPTIIVPQSTFIFFKMEWKKSKMELPKNENPRNSGLKFDPYKVLWDSLSQNQKENWSQMFMNVKKRGEWLIAQNFARRAPSKNQRDRESPQKMTISNVSPKKPNSAFPKLPDDWMASLYRELDSGSLEFPAEDGGDVEVVETSGTDDDVTKELSLDNLIVAEAKIGAPELSVLVEEPSEDVSEAKEGSEDVGDKERDSEDVVYEKEETDDVGVEEEDSEAVSDEEEDSEDVAYEEESTEGVTDTEKNSEAVIKTEGNSEDVTDEEDGSEDVTDEEEESEDIQTGDVVSEADHNDSENVTAAEDDLEDVADEEESSEDVTVAEEDSEAVSDEEEDSEDVTDEDKDFPSDDVAPEDVAPEDVDVSFLDRVANEIILKQLYEESEALKIQIPADKAVDISAEDPPAPPMYIQRMQNLFHQQIRRFLSQNLVLQCQKAAENAKIALENQKNLDWNELTASAMNFQSRFSALKAHNLIIQCQNASRRALEEIPEHYSEWDSEATWDSEETLLIRLEADFKLPDEIERLKDDIYVAIDTYKALLLVPESQMSSQNARLPLASCRGPNFNLTSKSAEFPLKTSEILPESMENELESLSEQFEAFRRLQMVVMGQKASESAKMALESAESAEIGKEDVEPESLISEPMRESSPGSSSSDSVDEELPAIQEAARRRRALLAYQDLNAFYNYSQGAGFFDDSAHPVYFHVGHGLTLVRHVNPIHRHVADRNARNTSNRESEEEDSVD</sequence>
<feature type="region of interest" description="Disordered" evidence="1">
    <location>
        <begin position="142"/>
        <end position="172"/>
    </location>
</feature>
<reference evidence="2 3" key="1">
    <citation type="submission" date="2022-04" db="EMBL/GenBank/DDBJ databases">
        <title>Chromosome-level reference genomes for two strains of Caenorhabditis briggsae: an improved platform for comparative genomics.</title>
        <authorList>
            <person name="Stevens L."/>
            <person name="Andersen E."/>
        </authorList>
    </citation>
    <scope>NUCLEOTIDE SEQUENCE [LARGE SCALE GENOMIC DNA]</scope>
    <source>
        <strain evidence="2">VX34</strain>
        <tissue evidence="2">Whole-organism</tissue>
    </source>
</reference>
<dbReference type="Proteomes" id="UP000829354">
    <property type="component" value="Chromosome II"/>
</dbReference>
<dbReference type="AlphaFoldDB" id="A0AAE9EHF2"/>
<feature type="compositionally biased region" description="Acidic residues" evidence="1">
    <location>
        <begin position="271"/>
        <end position="303"/>
    </location>
</feature>
<proteinExistence type="predicted"/>
<evidence type="ECO:0000256" key="1">
    <source>
        <dbReference type="SAM" id="MobiDB-lite"/>
    </source>
</evidence>
<accession>A0AAE9EHF2</accession>
<feature type="region of interest" description="Disordered" evidence="1">
    <location>
        <begin position="192"/>
        <end position="213"/>
    </location>
</feature>
<dbReference type="EMBL" id="CP092621">
    <property type="protein sequence ID" value="UMM20125.1"/>
    <property type="molecule type" value="Genomic_DNA"/>
</dbReference>
<organism evidence="2 3">
    <name type="scientific">Caenorhabditis briggsae</name>
    <dbReference type="NCBI Taxonomy" id="6238"/>
    <lineage>
        <taxon>Eukaryota</taxon>
        <taxon>Metazoa</taxon>
        <taxon>Ecdysozoa</taxon>
        <taxon>Nematoda</taxon>
        <taxon>Chromadorea</taxon>
        <taxon>Rhabditida</taxon>
        <taxon>Rhabditina</taxon>
        <taxon>Rhabditomorpha</taxon>
        <taxon>Rhabditoidea</taxon>
        <taxon>Rhabditidae</taxon>
        <taxon>Peloderinae</taxon>
        <taxon>Caenorhabditis</taxon>
    </lineage>
</organism>
<feature type="region of interest" description="Disordered" evidence="1">
    <location>
        <begin position="681"/>
        <end position="721"/>
    </location>
</feature>
<evidence type="ECO:0000313" key="3">
    <source>
        <dbReference type="Proteomes" id="UP000829354"/>
    </source>
</evidence>
<feature type="compositionally biased region" description="Basic and acidic residues" evidence="1">
    <location>
        <begin position="782"/>
        <end position="794"/>
    </location>
</feature>
<feature type="region of interest" description="Disordered" evidence="1">
    <location>
        <begin position="782"/>
        <end position="802"/>
    </location>
</feature>
<gene>
    <name evidence="2" type="ORF">L5515_015480</name>
</gene>
<name>A0AAE9EHF2_CAEBR</name>
<feature type="compositionally biased region" description="Low complexity" evidence="1">
    <location>
        <begin position="707"/>
        <end position="716"/>
    </location>
</feature>
<feature type="compositionally biased region" description="Basic and acidic residues" evidence="1">
    <location>
        <begin position="247"/>
        <end position="270"/>
    </location>
</feature>
<feature type="compositionally biased region" description="Acidic residues" evidence="1">
    <location>
        <begin position="195"/>
        <end position="212"/>
    </location>
</feature>
<protein>
    <submittedName>
        <fullName evidence="2">Uncharacterized protein</fullName>
    </submittedName>
</protein>
<feature type="compositionally biased region" description="Acidic residues" evidence="1">
    <location>
        <begin position="366"/>
        <end position="408"/>
    </location>
</feature>